<keyword evidence="11" id="KW-0539">Nucleus</keyword>
<dbReference type="Gene3D" id="2.170.270.10">
    <property type="entry name" value="SET domain"/>
    <property type="match status" value="1"/>
</dbReference>
<comment type="caution">
    <text evidence="17">The sequence shown here is derived from an EMBL/GenBank/DDBJ whole genome shotgun (WGS) entry which is preliminary data.</text>
</comment>
<dbReference type="InterPro" id="IPR039977">
    <property type="entry name" value="Suv4-20/Set9"/>
</dbReference>
<dbReference type="InterPro" id="IPR025783">
    <property type="entry name" value="Set9_fungi"/>
</dbReference>
<dbReference type="PROSITE" id="PS51567">
    <property type="entry name" value="SAM_MT43_SUVAR420_1"/>
    <property type="match status" value="1"/>
</dbReference>
<evidence type="ECO:0000256" key="13">
    <source>
        <dbReference type="ARBA" id="ARBA00030653"/>
    </source>
</evidence>
<dbReference type="InterPro" id="IPR041938">
    <property type="entry name" value="Hist-Lys_N-MTase_N"/>
</dbReference>
<feature type="compositionally biased region" description="Low complexity" evidence="15">
    <location>
        <begin position="377"/>
        <end position="392"/>
    </location>
</feature>
<comment type="function">
    <text evidence="1">Histone methyltransferase that trimethylates 'Lys-20' of histone H4 to form H4K20me3.</text>
</comment>
<feature type="region of interest" description="Disordered" evidence="15">
    <location>
        <begin position="284"/>
        <end position="450"/>
    </location>
</feature>
<name>A0A2C5YUA4_9HYPO</name>
<dbReference type="GO" id="GO:0005634">
    <property type="term" value="C:nucleus"/>
    <property type="evidence" value="ECO:0007669"/>
    <property type="project" value="UniProtKB-SubCell"/>
</dbReference>
<evidence type="ECO:0000256" key="15">
    <source>
        <dbReference type="SAM" id="MobiDB-lite"/>
    </source>
</evidence>
<dbReference type="InterPro" id="IPR001214">
    <property type="entry name" value="SET_dom"/>
</dbReference>
<feature type="compositionally biased region" description="Low complexity" evidence="15">
    <location>
        <begin position="419"/>
        <end position="434"/>
    </location>
</feature>
<dbReference type="SMART" id="SM00317">
    <property type="entry name" value="SET"/>
    <property type="match status" value="1"/>
</dbReference>
<evidence type="ECO:0000313" key="17">
    <source>
        <dbReference type="EMBL" id="PHH81688.1"/>
    </source>
</evidence>
<dbReference type="PANTHER" id="PTHR12977:SF4">
    <property type="entry name" value="HISTONE-LYSINE N-METHYLTRANSFERASE KMT5B"/>
    <property type="match status" value="1"/>
</dbReference>
<evidence type="ECO:0000256" key="9">
    <source>
        <dbReference type="ARBA" id="ARBA00022691"/>
    </source>
</evidence>
<keyword evidence="10" id="KW-0156">Chromatin regulator</keyword>
<organism evidence="17 18">
    <name type="scientific">Ophiocordyceps australis</name>
    <dbReference type="NCBI Taxonomy" id="1399860"/>
    <lineage>
        <taxon>Eukaryota</taxon>
        <taxon>Fungi</taxon>
        <taxon>Dikarya</taxon>
        <taxon>Ascomycota</taxon>
        <taxon>Pezizomycotina</taxon>
        <taxon>Sordariomycetes</taxon>
        <taxon>Hypocreomycetidae</taxon>
        <taxon>Hypocreales</taxon>
        <taxon>Ophiocordycipitaceae</taxon>
        <taxon>Ophiocordyceps</taxon>
    </lineage>
</organism>
<evidence type="ECO:0000256" key="11">
    <source>
        <dbReference type="ARBA" id="ARBA00023242"/>
    </source>
</evidence>
<feature type="compositionally biased region" description="Basic and acidic residues" evidence="15">
    <location>
        <begin position="643"/>
        <end position="661"/>
    </location>
</feature>
<evidence type="ECO:0000256" key="4">
    <source>
        <dbReference type="ARBA" id="ARBA00014232"/>
    </source>
</evidence>
<dbReference type="InterPro" id="IPR046341">
    <property type="entry name" value="SET_dom_sf"/>
</dbReference>
<dbReference type="Gene3D" id="1.10.10.1700">
    <property type="entry name" value="Histone-lysine N-methyltransferase"/>
    <property type="match status" value="1"/>
</dbReference>
<dbReference type="GO" id="GO:0005694">
    <property type="term" value="C:chromosome"/>
    <property type="evidence" value="ECO:0007669"/>
    <property type="project" value="UniProtKB-SubCell"/>
</dbReference>
<evidence type="ECO:0000256" key="14">
    <source>
        <dbReference type="ARBA" id="ARBA00048081"/>
    </source>
</evidence>
<evidence type="ECO:0000256" key="1">
    <source>
        <dbReference type="ARBA" id="ARBA00001984"/>
    </source>
</evidence>
<evidence type="ECO:0000256" key="6">
    <source>
        <dbReference type="ARBA" id="ARBA00022454"/>
    </source>
</evidence>
<feature type="compositionally biased region" description="Basic and acidic residues" evidence="15">
    <location>
        <begin position="401"/>
        <end position="415"/>
    </location>
</feature>
<evidence type="ECO:0000256" key="8">
    <source>
        <dbReference type="ARBA" id="ARBA00022679"/>
    </source>
</evidence>
<dbReference type="Proteomes" id="UP000224854">
    <property type="component" value="Unassembled WGS sequence"/>
</dbReference>
<evidence type="ECO:0000256" key="5">
    <source>
        <dbReference type="ARBA" id="ARBA00015413"/>
    </source>
</evidence>
<keyword evidence="9" id="KW-0949">S-adenosyl-L-methionine</keyword>
<gene>
    <name evidence="17" type="ORF">CDD82_176</name>
</gene>
<feature type="region of interest" description="Disordered" evidence="15">
    <location>
        <begin position="636"/>
        <end position="710"/>
    </location>
</feature>
<sequence length="710" mass="78201">MSTRKDTPTSKKQRLTLAQLAAYDDIVTDALVDHVFYWTTVPKNRSSYHPSRGIRDTVIADVIQRHVIVDRDVDAGQEKLLATDGLKRFLASLKTDKEREDFVRHMRRYLQIYLPDCPWEVNTTNRYTIVSHEASVTARRPIRRNETIKYLSGIQVNMTADEEKEIAVRKKDFSIVVSSRNKCTSLFMGPARFANHDCDANAKLVTTGQAGIEIIATRPIDVGDEITVTYGDSYFGQDNCECLCYTCERNLCNGWMPQGDAAVCIKPSVECLDDEARAESYLLRRRRQHRDDSTGDGSSRTPSVTPGIRPRISKTKRKSSMLGNGRGPSQSAAPSPAPHGTPRGRKRPVDAMATPPITPAKRLKHVDADCPAKSMLSRGSSSHSREPSPGSGDAMETDITSPEKETPEPKIKTEGDVVATQSTSDASSSSCPPSEVGLQSPPQSRDMAASVSYESMSVGKEAVSVSSIAVSIENEEGSHGCGEAQEKTRQRKKYTRRVFIKQTTPPARLRTPGDYVLTPLLLSEPETAWIQCTNCSTYFVQQNAYFTKCSCPRCERHSKLYGYLWPKTDKAGPSDKEVRVLDHRTVHRFLDSHDERRARGRKGFLENDEAGEEEEEEEAAAAAAAAAATTTATAAAAATAVEAKAEAKAEAKETATADKAKRGGNKGQQGAKSKRKKGPRADKQKQSKSKDEAAVRRTGRLRRASERLRG</sequence>
<proteinExistence type="predicted"/>
<feature type="region of interest" description="Disordered" evidence="15">
    <location>
        <begin position="600"/>
        <end position="619"/>
    </location>
</feature>
<comment type="subcellular location">
    <subcellularLocation>
        <location evidence="3">Chromosome</location>
    </subcellularLocation>
    <subcellularLocation>
        <location evidence="2">Nucleus</location>
    </subcellularLocation>
</comment>
<dbReference type="GO" id="GO:0140943">
    <property type="term" value="F:histone H4K20 trimethyltransferase activity"/>
    <property type="evidence" value="ECO:0007669"/>
    <property type="project" value="UniProtKB-EC"/>
</dbReference>
<keyword evidence="8" id="KW-0808">Transferase</keyword>
<evidence type="ECO:0000256" key="12">
    <source>
        <dbReference type="ARBA" id="ARBA00024057"/>
    </source>
</evidence>
<dbReference type="EC" id="2.1.1.372" evidence="12"/>
<dbReference type="PANTHER" id="PTHR12977">
    <property type="entry name" value="SUPPRESSOR OF VARIEGATION 4-20-RELATED"/>
    <property type="match status" value="1"/>
</dbReference>
<keyword evidence="7" id="KW-0489">Methyltransferase</keyword>
<evidence type="ECO:0000256" key="7">
    <source>
        <dbReference type="ARBA" id="ARBA00022603"/>
    </source>
</evidence>
<dbReference type="CDD" id="cd10524">
    <property type="entry name" value="SET_Suv4-20-like"/>
    <property type="match status" value="1"/>
</dbReference>
<dbReference type="PROSITE" id="PS50280">
    <property type="entry name" value="SET"/>
    <property type="match status" value="1"/>
</dbReference>
<dbReference type="Pfam" id="PF00856">
    <property type="entry name" value="SET"/>
    <property type="match status" value="1"/>
</dbReference>
<evidence type="ECO:0000256" key="3">
    <source>
        <dbReference type="ARBA" id="ARBA00004286"/>
    </source>
</evidence>
<evidence type="ECO:0000256" key="10">
    <source>
        <dbReference type="ARBA" id="ARBA00022853"/>
    </source>
</evidence>
<feature type="domain" description="SET" evidence="16">
    <location>
        <begin position="117"/>
        <end position="231"/>
    </location>
</feature>
<dbReference type="AlphaFoldDB" id="A0A2C5YUA4"/>
<feature type="compositionally biased region" description="Polar residues" evidence="15">
    <location>
        <begin position="295"/>
        <end position="304"/>
    </location>
</feature>
<feature type="compositionally biased region" description="Acidic residues" evidence="15">
    <location>
        <begin position="606"/>
        <end position="619"/>
    </location>
</feature>
<protein>
    <recommendedName>
        <fullName evidence="5">Histone-lysine N-methyltransferase SET9</fullName>
        <ecNumber evidence="12">2.1.1.372</ecNumber>
    </recommendedName>
    <alternativeName>
        <fullName evidence="4">Histone-lysine N-methyltransferase set9</fullName>
    </alternativeName>
    <alternativeName>
        <fullName evidence="13">SET domain protein 9</fullName>
    </alternativeName>
</protein>
<dbReference type="SUPFAM" id="SSF82199">
    <property type="entry name" value="SET domain"/>
    <property type="match status" value="1"/>
</dbReference>
<evidence type="ECO:0000259" key="16">
    <source>
        <dbReference type="PROSITE" id="PS50280"/>
    </source>
</evidence>
<keyword evidence="18" id="KW-1185">Reference proteome</keyword>
<dbReference type="EMBL" id="NJEU01000103">
    <property type="protein sequence ID" value="PHH81688.1"/>
    <property type="molecule type" value="Genomic_DNA"/>
</dbReference>
<feature type="compositionally biased region" description="Basic and acidic residues" evidence="15">
    <location>
        <begin position="679"/>
        <end position="695"/>
    </location>
</feature>
<dbReference type="OrthoDB" id="6627536at2759"/>
<dbReference type="GO" id="GO:0032259">
    <property type="term" value="P:methylation"/>
    <property type="evidence" value="ECO:0007669"/>
    <property type="project" value="UniProtKB-KW"/>
</dbReference>
<accession>A0A2C5YUA4</accession>
<keyword evidence="6" id="KW-0158">Chromosome</keyword>
<reference evidence="17 18" key="1">
    <citation type="submission" date="2017-06" db="EMBL/GenBank/DDBJ databases">
        <title>Ant-infecting Ophiocordyceps genomes reveal a high diversity of potential behavioral manipulation genes and a possible major role for enterotoxins.</title>
        <authorList>
            <person name="De Bekker C."/>
            <person name="Evans H.C."/>
            <person name="Brachmann A."/>
            <person name="Hughes D.P."/>
        </authorList>
    </citation>
    <scope>NUCLEOTIDE SEQUENCE [LARGE SCALE GENOMIC DNA]</scope>
    <source>
        <strain evidence="17 18">1348a</strain>
    </source>
</reference>
<evidence type="ECO:0000256" key="2">
    <source>
        <dbReference type="ARBA" id="ARBA00004123"/>
    </source>
</evidence>
<evidence type="ECO:0000313" key="18">
    <source>
        <dbReference type="Proteomes" id="UP000224854"/>
    </source>
</evidence>
<comment type="catalytic activity">
    <reaction evidence="14">
        <text>L-lysyl(20)-[histone H4] + 3 S-adenosyl-L-methionine = N(6),N(6),N(6)-trimethyl-L-lysyl(20)-[histone H4] + 3 S-adenosyl-L-homocysteine + 3 H(+)</text>
        <dbReference type="Rhea" id="RHEA:64456"/>
        <dbReference type="Rhea" id="RHEA-COMP:15554"/>
        <dbReference type="Rhea" id="RHEA-COMP:15998"/>
        <dbReference type="ChEBI" id="CHEBI:15378"/>
        <dbReference type="ChEBI" id="CHEBI:29969"/>
        <dbReference type="ChEBI" id="CHEBI:57856"/>
        <dbReference type="ChEBI" id="CHEBI:59789"/>
        <dbReference type="ChEBI" id="CHEBI:61961"/>
        <dbReference type="EC" id="2.1.1.372"/>
    </reaction>
</comment>